<dbReference type="RefSeq" id="XP_062761119.1">
    <property type="nucleotide sequence ID" value="XM_062915482.1"/>
</dbReference>
<dbReference type="GeneID" id="87935825"/>
<dbReference type="EMBL" id="JAFFHB010000010">
    <property type="protein sequence ID" value="KAK4661152.1"/>
    <property type="molecule type" value="Genomic_DNA"/>
</dbReference>
<evidence type="ECO:0000313" key="3">
    <source>
        <dbReference type="Proteomes" id="UP001326199"/>
    </source>
</evidence>
<comment type="caution">
    <text evidence="2">The sequence shown here is derived from an EMBL/GenBank/DDBJ whole genome shotgun (WGS) entry which is preliminary data.</text>
</comment>
<dbReference type="Proteomes" id="UP001326199">
    <property type="component" value="Unassembled WGS sequence"/>
</dbReference>
<accession>A0ABR0GZI9</accession>
<feature type="compositionally biased region" description="Basic and acidic residues" evidence="1">
    <location>
        <begin position="142"/>
        <end position="165"/>
    </location>
</feature>
<protein>
    <submittedName>
        <fullName evidence="2">Uncharacterized protein</fullName>
    </submittedName>
</protein>
<keyword evidence="3" id="KW-1185">Reference proteome</keyword>
<evidence type="ECO:0000256" key="1">
    <source>
        <dbReference type="SAM" id="MobiDB-lite"/>
    </source>
</evidence>
<organism evidence="2 3">
    <name type="scientific">Podospora pseudopauciseta</name>
    <dbReference type="NCBI Taxonomy" id="2093780"/>
    <lineage>
        <taxon>Eukaryota</taxon>
        <taxon>Fungi</taxon>
        <taxon>Dikarya</taxon>
        <taxon>Ascomycota</taxon>
        <taxon>Pezizomycotina</taxon>
        <taxon>Sordariomycetes</taxon>
        <taxon>Sordariomycetidae</taxon>
        <taxon>Sordariales</taxon>
        <taxon>Podosporaceae</taxon>
        <taxon>Podospora</taxon>
    </lineage>
</organism>
<name>A0ABR0GZI9_9PEZI</name>
<feature type="region of interest" description="Disordered" evidence="1">
    <location>
        <begin position="142"/>
        <end position="181"/>
    </location>
</feature>
<sequence length="181" mass="20401">MGHVPKPCYDTAAANSYCDPHDIDVWDATYIDNIRLNFWKRCKVSKLFCQCIFSPTTIEILATDFGKLPVKARQWIDTVSSYPGPEAAQPGTAEITLTSSEIAPQSYLICMVPRSRSQLGLLDHTSPCQSARNLLLQRRPDDSDAWRMRKGKESTPKLRAEERVGLRGSNTKSRVQRRLSS</sequence>
<proteinExistence type="predicted"/>
<gene>
    <name evidence="2" type="ORF">QC763_704765</name>
</gene>
<evidence type="ECO:0000313" key="2">
    <source>
        <dbReference type="EMBL" id="KAK4661152.1"/>
    </source>
</evidence>
<reference evidence="2 3" key="1">
    <citation type="journal article" date="2023" name="bioRxiv">
        <title>High-quality genome assemblies of four members of thePodospora anserinaspecies complex.</title>
        <authorList>
            <person name="Ament-Velasquez S.L."/>
            <person name="Vogan A.A."/>
            <person name="Wallerman O."/>
            <person name="Hartmann F."/>
            <person name="Gautier V."/>
            <person name="Silar P."/>
            <person name="Giraud T."/>
            <person name="Johannesson H."/>
        </authorList>
    </citation>
    <scope>NUCLEOTIDE SEQUENCE [LARGE SCALE GENOMIC DNA]</scope>
    <source>
        <strain evidence="2 3">CBS 411.78</strain>
    </source>
</reference>